<dbReference type="PROSITE" id="PS51082">
    <property type="entry name" value="WH2"/>
    <property type="match status" value="1"/>
</dbReference>
<accession>A0A6P7YVV3</accession>
<feature type="domain" description="WH2" evidence="1">
    <location>
        <begin position="731"/>
        <end position="748"/>
    </location>
</feature>
<proteinExistence type="predicted"/>
<dbReference type="KEGG" id="muo:115475687"/>
<dbReference type="GO" id="GO:0015629">
    <property type="term" value="C:actin cytoskeleton"/>
    <property type="evidence" value="ECO:0007669"/>
    <property type="project" value="TreeGrafter"/>
</dbReference>
<evidence type="ECO:0000313" key="3">
    <source>
        <dbReference type="Proteomes" id="UP000515156"/>
    </source>
</evidence>
<dbReference type="PANTHER" id="PTHR15708">
    <property type="entry name" value="ACTIN BUNDLING/MISSING IN METASTASIS-RELATED"/>
    <property type="match status" value="1"/>
</dbReference>
<dbReference type="RefSeq" id="XP_030067469.1">
    <property type="nucleotide sequence ID" value="XM_030211609.1"/>
</dbReference>
<evidence type="ECO:0000313" key="4">
    <source>
        <dbReference type="RefSeq" id="XP_030067469.1"/>
    </source>
</evidence>
<dbReference type="GO" id="GO:0003779">
    <property type="term" value="F:actin binding"/>
    <property type="evidence" value="ECO:0007669"/>
    <property type="project" value="InterPro"/>
</dbReference>
<dbReference type="InterPro" id="IPR027267">
    <property type="entry name" value="AH/BAR_dom_sf"/>
</dbReference>
<dbReference type="GeneID" id="115475687"/>
<dbReference type="Proteomes" id="UP000515156">
    <property type="component" value="Chromosome 8"/>
</dbReference>
<dbReference type="OrthoDB" id="10061327at2759"/>
<feature type="domain" description="IMD" evidence="2">
    <location>
        <begin position="109"/>
        <end position="359"/>
    </location>
</feature>
<gene>
    <name evidence="4" type="primary">LOC115475687</name>
</gene>
<dbReference type="CDD" id="cd22060">
    <property type="entry name" value="WH2_MTSS1"/>
    <property type="match status" value="1"/>
</dbReference>
<dbReference type="PROSITE" id="PS51338">
    <property type="entry name" value="IMD"/>
    <property type="match status" value="1"/>
</dbReference>
<reference evidence="4" key="1">
    <citation type="submission" date="2025-08" db="UniProtKB">
        <authorList>
            <consortium name="RefSeq"/>
        </authorList>
    </citation>
    <scope>IDENTIFICATION</scope>
</reference>
<protein>
    <submittedName>
        <fullName evidence="4">Protein MTSS 2-like</fullName>
    </submittedName>
</protein>
<dbReference type="InterPro" id="IPR003124">
    <property type="entry name" value="WH2_dom"/>
</dbReference>
<dbReference type="AlphaFoldDB" id="A0A6P7YVV3"/>
<dbReference type="CDD" id="cd07643">
    <property type="entry name" value="I-BAR_IMD_MIM"/>
    <property type="match status" value="1"/>
</dbReference>
<dbReference type="Gene3D" id="1.20.1270.60">
    <property type="entry name" value="Arfaptin homology (AH) domain/BAR domain"/>
    <property type="match status" value="1"/>
</dbReference>
<name>A0A6P7YVV3_9AMPH</name>
<dbReference type="GO" id="GO:0005543">
    <property type="term" value="F:phospholipid binding"/>
    <property type="evidence" value="ECO:0007669"/>
    <property type="project" value="TreeGrafter"/>
</dbReference>
<dbReference type="GO" id="GO:0030031">
    <property type="term" value="P:cell projection assembly"/>
    <property type="evidence" value="ECO:0007669"/>
    <property type="project" value="TreeGrafter"/>
</dbReference>
<keyword evidence="3" id="KW-1185">Reference proteome</keyword>
<dbReference type="InterPro" id="IPR030127">
    <property type="entry name" value="MTSS1/MTSS2"/>
</dbReference>
<evidence type="ECO:0000259" key="1">
    <source>
        <dbReference type="PROSITE" id="PS51082"/>
    </source>
</evidence>
<dbReference type="GO" id="GO:0009898">
    <property type="term" value="C:cytoplasmic side of plasma membrane"/>
    <property type="evidence" value="ECO:0007669"/>
    <property type="project" value="TreeGrafter"/>
</dbReference>
<dbReference type="GO" id="GO:0007009">
    <property type="term" value="P:plasma membrane organization"/>
    <property type="evidence" value="ECO:0007669"/>
    <property type="project" value="InterPro"/>
</dbReference>
<dbReference type="PANTHER" id="PTHR15708:SF14">
    <property type="entry name" value="METASTASIS SUPPRESSOR 1 ISOFORM X1"/>
    <property type="match status" value="1"/>
</dbReference>
<organism evidence="3 4">
    <name type="scientific">Microcaecilia unicolor</name>
    <dbReference type="NCBI Taxonomy" id="1415580"/>
    <lineage>
        <taxon>Eukaryota</taxon>
        <taxon>Metazoa</taxon>
        <taxon>Chordata</taxon>
        <taxon>Craniata</taxon>
        <taxon>Vertebrata</taxon>
        <taxon>Euteleostomi</taxon>
        <taxon>Amphibia</taxon>
        <taxon>Gymnophiona</taxon>
        <taxon>Siphonopidae</taxon>
        <taxon>Microcaecilia</taxon>
    </lineage>
</organism>
<evidence type="ECO:0000259" key="2">
    <source>
        <dbReference type="PROSITE" id="PS51338"/>
    </source>
</evidence>
<dbReference type="Pfam" id="PF08397">
    <property type="entry name" value="IMD"/>
    <property type="match status" value="1"/>
</dbReference>
<sequence length="759" mass="84339">MIALCRGCSNGSGTWGWVLSRATTPRRRQQAEKVCCQVLVGRAFPSCVSRWCCSVTGGRARGQTHHAGGGCCCESRAESSSSRPSWECVRRTASSSSFSRSLCQSAQVKMDAGLEKECSALGGLFQTIVNDMKSSYPTWEDFINKAIKLQTQLRTTAVVTGSFLDAFQKIADMAMNTRGATKEIGSALTRMCMRHRNIESRLKQLTLALTDNLISPLEVKIEEWKKIANQLDKDHTKEYKKARAELKKKSSDTLKLQKKVKKGKDDMRIQLDCALQDVTDKYALLEETEKKAVTRALTEERGRFCTFVSLLKPVLDEEIGMLGEITHLQTILEDLTNMTAEPNILPSTSEQVIHDLKSSDYNFTYHTPPSSPCSTLSRKASINSNYTHGSIRHVPSMDSISSSIEGLHLTSTNALLPDDIYQDQKAVSFPHLATGGENSNIMHSQSADGHWSVTSYTVTKPNQDRLTLALNPDFCTDLQHSSRDSLHCSSGYSTQTTTPSCSEDTIPAHVSDYDYISLHNDQEETDQLDFDKSSTIPRNSDISQNYRRMFKTKRPASTVSLLADPDPMIRSPYVATIKRKPSGKPPLRRGTISSIPVPIKTPVVPSYFSHSSGIFSGRTNSEEFVNIQDARSDLSQMKPCLYSSSQSLNAIHTPYCAVMPNQPYSYYRNMYQSFPSSQTITSNSLNTSAINSVADPRSEPQTTIPYDLQRVENIESCLGTYGLQTCALTPAEDNMLKMIRRGVKLRKTISNDRSAPKIN</sequence>
<dbReference type="InterPro" id="IPR013606">
    <property type="entry name" value="I-BAR_dom"/>
</dbReference>
<dbReference type="SUPFAM" id="SSF103657">
    <property type="entry name" value="BAR/IMD domain-like"/>
    <property type="match status" value="1"/>
</dbReference>
<dbReference type="InParanoid" id="A0A6P7YVV3"/>